<proteinExistence type="predicted"/>
<protein>
    <submittedName>
        <fullName evidence="1">Orotate phosphoribosyltransferase</fullName>
    </submittedName>
</protein>
<dbReference type="EMBL" id="VGIY01000526">
    <property type="protein sequence ID" value="MBM3318881.1"/>
    <property type="molecule type" value="Genomic_DNA"/>
</dbReference>
<dbReference type="Gene3D" id="3.40.50.2020">
    <property type="match status" value="1"/>
</dbReference>
<name>A0A937XEB3_UNCEI</name>
<keyword evidence="1" id="KW-0808">Transferase</keyword>
<dbReference type="AlphaFoldDB" id="A0A937XEB3"/>
<organism evidence="1 2">
    <name type="scientific">Eiseniibacteriota bacterium</name>
    <dbReference type="NCBI Taxonomy" id="2212470"/>
    <lineage>
        <taxon>Bacteria</taxon>
        <taxon>Candidatus Eiseniibacteriota</taxon>
    </lineage>
</organism>
<evidence type="ECO:0000313" key="1">
    <source>
        <dbReference type="EMBL" id="MBM3318881.1"/>
    </source>
</evidence>
<reference evidence="1" key="1">
    <citation type="submission" date="2019-03" db="EMBL/GenBank/DDBJ databases">
        <title>Lake Tanganyika Metagenome-Assembled Genomes (MAGs).</title>
        <authorList>
            <person name="Tran P."/>
        </authorList>
    </citation>
    <scope>NUCLEOTIDE SEQUENCE</scope>
    <source>
        <strain evidence="1">M_DeepCast_400m_m2_100</strain>
    </source>
</reference>
<feature type="non-terminal residue" evidence="1">
    <location>
        <position position="103"/>
    </location>
</feature>
<dbReference type="SUPFAM" id="SSF53271">
    <property type="entry name" value="PRTase-like"/>
    <property type="match status" value="1"/>
</dbReference>
<dbReference type="InterPro" id="IPR029057">
    <property type="entry name" value="PRTase-like"/>
</dbReference>
<evidence type="ECO:0000313" key="2">
    <source>
        <dbReference type="Proteomes" id="UP000748308"/>
    </source>
</evidence>
<gene>
    <name evidence="1" type="ORF">FJY75_13620</name>
</gene>
<dbReference type="GO" id="GO:0016757">
    <property type="term" value="F:glycosyltransferase activity"/>
    <property type="evidence" value="ECO:0007669"/>
    <property type="project" value="UniProtKB-KW"/>
</dbReference>
<dbReference type="Proteomes" id="UP000748308">
    <property type="component" value="Unassembled WGS sequence"/>
</dbReference>
<keyword evidence="1" id="KW-0328">Glycosyltransferase</keyword>
<accession>A0A937XEB3</accession>
<comment type="caution">
    <text evidence="1">The sequence shown here is derived from an EMBL/GenBank/DDBJ whole genome shotgun (WGS) entry which is preliminary data.</text>
</comment>
<sequence>MKPFFPNETERRGARARLRELVRENSVRFGRFQLASGGESHYYLDLRRTTTHPEGAYLTSLLLLDRLRDAWPDAAGGPSLGADPIAGALAALSHLHGEPLRTF</sequence>